<dbReference type="PANTHER" id="PTHR11101:SF80">
    <property type="entry name" value="PHOSPHATE TRANSPORTER"/>
    <property type="match status" value="1"/>
</dbReference>
<evidence type="ECO:0000256" key="7">
    <source>
        <dbReference type="SAM" id="Coils"/>
    </source>
</evidence>
<dbReference type="InterPro" id="IPR001204">
    <property type="entry name" value="Phos_transporter"/>
</dbReference>
<keyword evidence="4 6" id="KW-1133">Transmembrane helix</keyword>
<dbReference type="GO" id="GO:0005315">
    <property type="term" value="F:phosphate transmembrane transporter activity"/>
    <property type="evidence" value="ECO:0007669"/>
    <property type="project" value="InterPro"/>
</dbReference>
<feature type="transmembrane region" description="Helical" evidence="6">
    <location>
        <begin position="355"/>
        <end position="374"/>
    </location>
</feature>
<dbReference type="GO" id="GO:0035435">
    <property type="term" value="P:phosphate ion transmembrane transport"/>
    <property type="evidence" value="ECO:0007669"/>
    <property type="project" value="TreeGrafter"/>
</dbReference>
<feature type="transmembrane region" description="Helical" evidence="6">
    <location>
        <begin position="308"/>
        <end position="327"/>
    </location>
</feature>
<proteinExistence type="inferred from homology"/>
<evidence type="ECO:0000256" key="6">
    <source>
        <dbReference type="RuleBase" id="RU363058"/>
    </source>
</evidence>
<keyword evidence="3 6" id="KW-0812">Transmembrane</keyword>
<sequence length="548" mass="58605">MEIKDLHQIEKQAYKKSHAELTRIGIALFFMVGVLGYSFLASGGVPNSLFLAIATVFGAYMAMNIGANDVANNVGPAVGSRALTMGGAIIIAMIFEAGGAIIAGGDVVSTIKKGIIDINGFGQDSDAFIWAMMSALLAAALWLNMATFARAPVSTTHSIVGGVMGAGIAAAGFDIVDWGTMGAIASSWVISPVIGGVIAASFLLAIKKTIIFREDKISASVKWVPVYVAIMAWAFVTYLVLKGMKHIWPAISSFVNQHISVFELASKPTLLQASTTGLIIALIVYLLLKSSLRKRMSSLSNDRDSVNVLFTIPLIFAAALLSFAHGANDVANAIGPLAAIYDAVMTGGINATAGIPLWVMAVGAVGIALGLALYGPRLIRTVGGEITELDQMRAFSIAMAAAITVIIASQLGLPVSSTHIAIGGVFGVGFLREWLDKSNRLQSHIEDDKNEIQEEKRLLSALRSELNMLLDKKTKTAQQYQRITELYSSIDREKESLKKAKKHLKKEKKNLYVKRDVIKKILTAWLITVPAAAVLSASLFYMIKGLMT</sequence>
<feature type="transmembrane region" description="Helical" evidence="6">
    <location>
        <begin position="127"/>
        <end position="146"/>
    </location>
</feature>
<evidence type="ECO:0000256" key="3">
    <source>
        <dbReference type="ARBA" id="ARBA00022692"/>
    </source>
</evidence>
<feature type="transmembrane region" description="Helical" evidence="6">
    <location>
        <begin position="182"/>
        <end position="204"/>
    </location>
</feature>
<reference evidence="8" key="1">
    <citation type="journal article" date="2020" name="mSystems">
        <title>Genome- and Community-Level Interaction Insights into Carbon Utilization and Element Cycling Functions of Hydrothermarchaeota in Hydrothermal Sediment.</title>
        <authorList>
            <person name="Zhou Z."/>
            <person name="Liu Y."/>
            <person name="Xu W."/>
            <person name="Pan J."/>
            <person name="Luo Z.H."/>
            <person name="Li M."/>
        </authorList>
    </citation>
    <scope>NUCLEOTIDE SEQUENCE [LARGE SCALE GENOMIC DNA]</scope>
    <source>
        <strain evidence="8">HyVt-380</strain>
    </source>
</reference>
<dbReference type="Pfam" id="PF01384">
    <property type="entry name" value="PHO4"/>
    <property type="match status" value="1"/>
</dbReference>
<keyword evidence="6" id="KW-0592">Phosphate transport</keyword>
<comment type="similarity">
    <text evidence="6">Belongs to the inorganic phosphate transporter (PiT) (TC 2.A.20) family.</text>
</comment>
<accession>A0A7C1VSM9</accession>
<feature type="transmembrane region" description="Helical" evidence="6">
    <location>
        <begin position="158"/>
        <end position="176"/>
    </location>
</feature>
<feature type="transmembrane region" description="Helical" evidence="6">
    <location>
        <begin position="270"/>
        <end position="288"/>
    </location>
</feature>
<feature type="transmembrane region" description="Helical" evidence="6">
    <location>
        <begin position="21"/>
        <end position="43"/>
    </location>
</feature>
<keyword evidence="5 6" id="KW-0472">Membrane</keyword>
<keyword evidence="7" id="KW-0175">Coiled coil</keyword>
<feature type="transmembrane region" description="Helical" evidence="6">
    <location>
        <begin position="521"/>
        <end position="543"/>
    </location>
</feature>
<comment type="subcellular location">
    <subcellularLocation>
        <location evidence="1 6">Membrane</location>
        <topology evidence="1 6">Multi-pass membrane protein</topology>
    </subcellularLocation>
</comment>
<dbReference type="AlphaFoldDB" id="A0A7C1VSM9"/>
<evidence type="ECO:0000256" key="1">
    <source>
        <dbReference type="ARBA" id="ARBA00004141"/>
    </source>
</evidence>
<evidence type="ECO:0000313" key="8">
    <source>
        <dbReference type="EMBL" id="HEC74780.1"/>
    </source>
</evidence>
<organism evidence="8">
    <name type="scientific">Methylophaga aminisulfidivorans</name>
    <dbReference type="NCBI Taxonomy" id="230105"/>
    <lineage>
        <taxon>Bacteria</taxon>
        <taxon>Pseudomonadati</taxon>
        <taxon>Pseudomonadota</taxon>
        <taxon>Gammaproteobacteria</taxon>
        <taxon>Thiotrichales</taxon>
        <taxon>Piscirickettsiaceae</taxon>
        <taxon>Methylophaga</taxon>
    </lineage>
</organism>
<feature type="transmembrane region" description="Helical" evidence="6">
    <location>
        <begin position="82"/>
        <end position="103"/>
    </location>
</feature>
<dbReference type="Proteomes" id="UP000886384">
    <property type="component" value="Unassembled WGS sequence"/>
</dbReference>
<protein>
    <recommendedName>
        <fullName evidence="6">Phosphate transporter</fullName>
    </recommendedName>
</protein>
<feature type="transmembrane region" description="Helical" evidence="6">
    <location>
        <begin position="224"/>
        <end position="241"/>
    </location>
</feature>
<feature type="coiled-coil region" evidence="7">
    <location>
        <begin position="438"/>
        <end position="514"/>
    </location>
</feature>
<name>A0A7C1VSM9_9GAMM</name>
<keyword evidence="2 6" id="KW-0813">Transport</keyword>
<feature type="transmembrane region" description="Helical" evidence="6">
    <location>
        <begin position="419"/>
        <end position="435"/>
    </location>
</feature>
<feature type="transmembrane region" description="Helical" evidence="6">
    <location>
        <begin position="394"/>
        <end position="413"/>
    </location>
</feature>
<evidence type="ECO:0000256" key="4">
    <source>
        <dbReference type="ARBA" id="ARBA00022989"/>
    </source>
</evidence>
<evidence type="ECO:0000256" key="2">
    <source>
        <dbReference type="ARBA" id="ARBA00022448"/>
    </source>
</evidence>
<gene>
    <name evidence="8" type="ORF">ENI26_10495</name>
</gene>
<dbReference type="EMBL" id="DRHY01000229">
    <property type="protein sequence ID" value="HEC74780.1"/>
    <property type="molecule type" value="Genomic_DNA"/>
</dbReference>
<dbReference type="PANTHER" id="PTHR11101">
    <property type="entry name" value="PHOSPHATE TRANSPORTER"/>
    <property type="match status" value="1"/>
</dbReference>
<dbReference type="GO" id="GO:0016020">
    <property type="term" value="C:membrane"/>
    <property type="evidence" value="ECO:0007669"/>
    <property type="project" value="UniProtKB-SubCell"/>
</dbReference>
<comment type="caution">
    <text evidence="8">The sequence shown here is derived from an EMBL/GenBank/DDBJ whole genome shotgun (WGS) entry which is preliminary data.</text>
</comment>
<feature type="transmembrane region" description="Helical" evidence="6">
    <location>
        <begin position="49"/>
        <end position="70"/>
    </location>
</feature>
<evidence type="ECO:0000256" key="5">
    <source>
        <dbReference type="ARBA" id="ARBA00023136"/>
    </source>
</evidence>